<evidence type="ECO:0000313" key="1">
    <source>
        <dbReference type="EMBL" id="KEO90538.1"/>
    </source>
</evidence>
<proteinExistence type="predicted"/>
<name>A0A074MFA1_ERYLO</name>
<sequence>MGQYDDLKRLVEAVHAYRTRRTIPADAEELDAICTRILENDTFDETAIEWKRISDYEQEVNGGSWPKPD</sequence>
<dbReference type="Proteomes" id="UP000027647">
    <property type="component" value="Unassembled WGS sequence"/>
</dbReference>
<protein>
    <submittedName>
        <fullName evidence="1">Uncharacterized protein</fullName>
    </submittedName>
</protein>
<accession>A0A074MFA1</accession>
<comment type="caution">
    <text evidence="1">The sequence shown here is derived from an EMBL/GenBank/DDBJ whole genome shotgun (WGS) entry which is preliminary data.</text>
</comment>
<evidence type="ECO:0000313" key="2">
    <source>
        <dbReference type="Proteomes" id="UP000027647"/>
    </source>
</evidence>
<dbReference type="STRING" id="1044.EH31_10650"/>
<dbReference type="RefSeq" id="WP_034959984.1">
    <property type="nucleotide sequence ID" value="NZ_JMIW01000003.1"/>
</dbReference>
<dbReference type="AlphaFoldDB" id="A0A074MFA1"/>
<dbReference type="OrthoDB" id="7410887at2"/>
<organism evidence="1 2">
    <name type="scientific">Erythrobacter longus</name>
    <dbReference type="NCBI Taxonomy" id="1044"/>
    <lineage>
        <taxon>Bacteria</taxon>
        <taxon>Pseudomonadati</taxon>
        <taxon>Pseudomonadota</taxon>
        <taxon>Alphaproteobacteria</taxon>
        <taxon>Sphingomonadales</taxon>
        <taxon>Erythrobacteraceae</taxon>
        <taxon>Erythrobacter/Porphyrobacter group</taxon>
        <taxon>Erythrobacter</taxon>
    </lineage>
</organism>
<keyword evidence="2" id="KW-1185">Reference proteome</keyword>
<dbReference type="EMBL" id="JMIW01000003">
    <property type="protein sequence ID" value="KEO90538.1"/>
    <property type="molecule type" value="Genomic_DNA"/>
</dbReference>
<reference evidence="1 2" key="1">
    <citation type="submission" date="2014-04" db="EMBL/GenBank/DDBJ databases">
        <title>A comprehensive comparison of genomes of Erythrobacter spp. strains.</title>
        <authorList>
            <person name="Zheng Q."/>
        </authorList>
    </citation>
    <scope>NUCLEOTIDE SEQUENCE [LARGE SCALE GENOMIC DNA]</scope>
    <source>
        <strain evidence="1 2">DSM 6997</strain>
    </source>
</reference>
<gene>
    <name evidence="1" type="ORF">EH31_10650</name>
</gene>